<organism evidence="2">
    <name type="scientific">freshwater metagenome</name>
    <dbReference type="NCBI Taxonomy" id="449393"/>
    <lineage>
        <taxon>unclassified sequences</taxon>
        <taxon>metagenomes</taxon>
        <taxon>ecological metagenomes</taxon>
    </lineage>
</organism>
<dbReference type="PROSITE" id="PS50943">
    <property type="entry name" value="HTH_CROC1"/>
    <property type="match status" value="1"/>
</dbReference>
<dbReference type="EMBL" id="CAEZWU010000233">
    <property type="protein sequence ID" value="CAB4678952.1"/>
    <property type="molecule type" value="Genomic_DNA"/>
</dbReference>
<evidence type="ECO:0000259" key="1">
    <source>
        <dbReference type="PROSITE" id="PS50943"/>
    </source>
</evidence>
<dbReference type="Pfam" id="PF01381">
    <property type="entry name" value="HTH_3"/>
    <property type="match status" value="1"/>
</dbReference>
<feature type="domain" description="HTH cro/C1-type" evidence="1">
    <location>
        <begin position="25"/>
        <end position="71"/>
    </location>
</feature>
<dbReference type="InterPro" id="IPR010982">
    <property type="entry name" value="Lambda_DNA-bd_dom_sf"/>
</dbReference>
<reference evidence="2" key="1">
    <citation type="submission" date="2020-05" db="EMBL/GenBank/DDBJ databases">
        <authorList>
            <person name="Chiriac C."/>
            <person name="Salcher M."/>
            <person name="Ghai R."/>
            <person name="Kavagutti S V."/>
        </authorList>
    </citation>
    <scope>NUCLEOTIDE SEQUENCE</scope>
</reference>
<dbReference type="SMART" id="SM00530">
    <property type="entry name" value="HTH_XRE"/>
    <property type="match status" value="1"/>
</dbReference>
<dbReference type="GO" id="GO:0003677">
    <property type="term" value="F:DNA binding"/>
    <property type="evidence" value="ECO:0007669"/>
    <property type="project" value="InterPro"/>
</dbReference>
<dbReference type="AlphaFoldDB" id="A0A6J6MYL8"/>
<gene>
    <name evidence="2" type="ORF">UFOPK2292_01293</name>
    <name evidence="3" type="ORF">UFOPK4345_00803</name>
</gene>
<name>A0A6J6MYL8_9ZZZZ</name>
<dbReference type="Gene3D" id="1.10.260.40">
    <property type="entry name" value="lambda repressor-like DNA-binding domains"/>
    <property type="match status" value="1"/>
</dbReference>
<dbReference type="CDD" id="cd00093">
    <property type="entry name" value="HTH_XRE"/>
    <property type="match status" value="1"/>
</dbReference>
<protein>
    <submittedName>
        <fullName evidence="2">Unannotated protein</fullName>
    </submittedName>
</protein>
<sequence length="120" mass="13683">MIENAVYLIRYNNKVPKELFSRSLISLARRKAKISQAELARRAKTSQAAISMYEAGTRSPTLDTLLRIIRAAGSDLRIGLSGPDTHTITRERFEKTLDPKVLEEFNAKERERVRLARLGR</sequence>
<proteinExistence type="predicted"/>
<dbReference type="EMBL" id="CAFBQV010000117">
    <property type="protein sequence ID" value="CAB5065400.1"/>
    <property type="molecule type" value="Genomic_DNA"/>
</dbReference>
<accession>A0A6J6MYL8</accession>
<dbReference type="InterPro" id="IPR001387">
    <property type="entry name" value="Cro/C1-type_HTH"/>
</dbReference>
<evidence type="ECO:0000313" key="2">
    <source>
        <dbReference type="EMBL" id="CAB4678952.1"/>
    </source>
</evidence>
<dbReference type="SUPFAM" id="SSF47413">
    <property type="entry name" value="lambda repressor-like DNA-binding domains"/>
    <property type="match status" value="1"/>
</dbReference>
<evidence type="ECO:0000313" key="3">
    <source>
        <dbReference type="EMBL" id="CAB5065400.1"/>
    </source>
</evidence>